<name>A0ABV2NT88_9HYPH</name>
<keyword evidence="5" id="KW-1185">Reference proteome</keyword>
<gene>
    <name evidence="4" type="ORF">ABIC20_006898</name>
</gene>
<feature type="chain" id="PRO_5046986706" description="Phospholipase A2-like central domain-containing protein" evidence="2">
    <location>
        <begin position="23"/>
        <end position="210"/>
    </location>
</feature>
<dbReference type="Gene3D" id="1.20.90.10">
    <property type="entry name" value="Phospholipase A2 domain"/>
    <property type="match status" value="1"/>
</dbReference>
<evidence type="ECO:0000313" key="4">
    <source>
        <dbReference type="EMBL" id="MET3869520.1"/>
    </source>
</evidence>
<dbReference type="EMBL" id="JBEPNW010000003">
    <property type="protein sequence ID" value="MET3869520.1"/>
    <property type="molecule type" value="Genomic_DNA"/>
</dbReference>
<proteinExistence type="predicted"/>
<evidence type="ECO:0000259" key="3">
    <source>
        <dbReference type="Pfam" id="PF00068"/>
    </source>
</evidence>
<feature type="signal peptide" evidence="2">
    <location>
        <begin position="1"/>
        <end position="22"/>
    </location>
</feature>
<protein>
    <recommendedName>
        <fullName evidence="3">Phospholipase A2-like central domain-containing protein</fullName>
    </recommendedName>
</protein>
<dbReference type="InterPro" id="IPR016090">
    <property type="entry name" value="PLA2-like_dom"/>
</dbReference>
<reference evidence="4 5" key="1">
    <citation type="submission" date="2024-06" db="EMBL/GenBank/DDBJ databases">
        <title>Genomics of switchgrass bacterial isolates.</title>
        <authorList>
            <person name="Shade A."/>
        </authorList>
    </citation>
    <scope>NUCLEOTIDE SEQUENCE [LARGE SCALE GENOMIC DNA]</scope>
    <source>
        <strain evidence="4 5">PvP084</strain>
    </source>
</reference>
<evidence type="ECO:0000256" key="1">
    <source>
        <dbReference type="SAM" id="MobiDB-lite"/>
    </source>
</evidence>
<feature type="domain" description="Phospholipase A2-like central" evidence="3">
    <location>
        <begin position="129"/>
        <end position="176"/>
    </location>
</feature>
<evidence type="ECO:0000256" key="2">
    <source>
        <dbReference type="SAM" id="SignalP"/>
    </source>
</evidence>
<sequence>MRPSLLATLGLLLVACPHPSRAQDVRDPQRVQSVQQDVQDVRGLPAATVEPGEPRPGPPPPLPDISDPNGRAGEALNEPGERSGIPKALRSSGSKAGGPANDLNPSGRAEAPAPPKGDLGRVIAGKELFHGNYCGTGQRGEGLPPTDALDAACMRHDACYDTAGYRSCACDAALKREASAVSDSPNAALEVRRRALSVIEAATAMACRAP</sequence>
<feature type="compositionally biased region" description="Low complexity" evidence="1">
    <location>
        <begin position="30"/>
        <end position="42"/>
    </location>
</feature>
<accession>A0ABV2NT88</accession>
<dbReference type="Pfam" id="PF00068">
    <property type="entry name" value="Phospholip_A2_1"/>
    <property type="match status" value="1"/>
</dbReference>
<dbReference type="SUPFAM" id="SSF48619">
    <property type="entry name" value="Phospholipase A2, PLA2"/>
    <property type="match status" value="1"/>
</dbReference>
<organism evidence="4 5">
    <name type="scientific">Methylobacterium radiotolerans</name>
    <dbReference type="NCBI Taxonomy" id="31998"/>
    <lineage>
        <taxon>Bacteria</taxon>
        <taxon>Pseudomonadati</taxon>
        <taxon>Pseudomonadota</taxon>
        <taxon>Alphaproteobacteria</taxon>
        <taxon>Hyphomicrobiales</taxon>
        <taxon>Methylobacteriaceae</taxon>
        <taxon>Methylobacterium</taxon>
    </lineage>
</organism>
<feature type="compositionally biased region" description="Pro residues" evidence="1">
    <location>
        <begin position="54"/>
        <end position="63"/>
    </location>
</feature>
<evidence type="ECO:0000313" key="5">
    <source>
        <dbReference type="Proteomes" id="UP001549119"/>
    </source>
</evidence>
<dbReference type="Proteomes" id="UP001549119">
    <property type="component" value="Unassembled WGS sequence"/>
</dbReference>
<dbReference type="RefSeq" id="WP_012329923.1">
    <property type="nucleotide sequence ID" value="NZ_BJXP01000066.1"/>
</dbReference>
<dbReference type="GeneID" id="6142352"/>
<dbReference type="InterPro" id="IPR036444">
    <property type="entry name" value="PLipase_A2_dom_sf"/>
</dbReference>
<keyword evidence="2" id="KW-0732">Signal</keyword>
<dbReference type="PROSITE" id="PS51257">
    <property type="entry name" value="PROKAR_LIPOPROTEIN"/>
    <property type="match status" value="1"/>
</dbReference>
<feature type="region of interest" description="Disordered" evidence="1">
    <location>
        <begin position="20"/>
        <end position="120"/>
    </location>
</feature>
<comment type="caution">
    <text evidence="4">The sequence shown here is derived from an EMBL/GenBank/DDBJ whole genome shotgun (WGS) entry which is preliminary data.</text>
</comment>